<dbReference type="EMBL" id="JARBHB010000001">
    <property type="protein sequence ID" value="KAJ8895753.1"/>
    <property type="molecule type" value="Genomic_DNA"/>
</dbReference>
<dbReference type="Gene3D" id="3.30.420.10">
    <property type="entry name" value="Ribonuclease H-like superfamily/Ribonuclease H"/>
    <property type="match status" value="1"/>
</dbReference>
<dbReference type="PANTHER" id="PTHR37984:SF7">
    <property type="entry name" value="INTEGRASE CATALYTIC DOMAIN-CONTAINING PROTEIN"/>
    <property type="match status" value="1"/>
</dbReference>
<dbReference type="Proteomes" id="UP001159363">
    <property type="component" value="Chromosome 1"/>
</dbReference>
<gene>
    <name evidence="1" type="ORF">PR048_001091</name>
</gene>
<dbReference type="InterPro" id="IPR012337">
    <property type="entry name" value="RNaseH-like_sf"/>
</dbReference>
<evidence type="ECO:0000313" key="1">
    <source>
        <dbReference type="EMBL" id="KAJ8895753.1"/>
    </source>
</evidence>
<sequence>MYISDILSHARHTSHNRTAIFADLEREMELQFCSLVGNSKVTDAKLLNVAAVHGKGSRITEFVGLRIYWKVPPELIQYWIYTEDIIYVYGLVLKGKAIVILKGLRPEILRSIHAAHQGQEKCIQRARGSFFGPEWHLISRLLLKVARCARNLKNLILGDVSFHTQSQIDLGRKAEFHPQTSSPHYPQSNGITERHVQTAKKMLKKVIPDQNDVNIALLELCNTRVKQWHSPAELVMGHRLMGCIPVVPALFNPSLPDYKEVHAALLAKQTEQKAYLCGLF</sequence>
<reference evidence="1 2" key="1">
    <citation type="submission" date="2023-02" db="EMBL/GenBank/DDBJ databases">
        <title>LHISI_Scaffold_Assembly.</title>
        <authorList>
            <person name="Stuart O.P."/>
            <person name="Cleave R."/>
            <person name="Magrath M.J.L."/>
            <person name="Mikheyev A.S."/>
        </authorList>
    </citation>
    <scope>NUCLEOTIDE SEQUENCE [LARGE SCALE GENOMIC DNA]</scope>
    <source>
        <strain evidence="1">Daus_M_001</strain>
        <tissue evidence="1">Leg muscle</tissue>
    </source>
</reference>
<dbReference type="InterPro" id="IPR050951">
    <property type="entry name" value="Retrovirus_Pol_polyprotein"/>
</dbReference>
<proteinExistence type="predicted"/>
<organism evidence="1 2">
    <name type="scientific">Dryococelus australis</name>
    <dbReference type="NCBI Taxonomy" id="614101"/>
    <lineage>
        <taxon>Eukaryota</taxon>
        <taxon>Metazoa</taxon>
        <taxon>Ecdysozoa</taxon>
        <taxon>Arthropoda</taxon>
        <taxon>Hexapoda</taxon>
        <taxon>Insecta</taxon>
        <taxon>Pterygota</taxon>
        <taxon>Neoptera</taxon>
        <taxon>Polyneoptera</taxon>
        <taxon>Phasmatodea</taxon>
        <taxon>Verophasmatodea</taxon>
        <taxon>Anareolatae</taxon>
        <taxon>Phasmatidae</taxon>
        <taxon>Eurycanthinae</taxon>
        <taxon>Dryococelus</taxon>
    </lineage>
</organism>
<name>A0ABQ9IGE1_9NEOP</name>
<dbReference type="InterPro" id="IPR036397">
    <property type="entry name" value="RNaseH_sf"/>
</dbReference>
<protein>
    <recommendedName>
        <fullName evidence="3">Integrase catalytic domain-containing protein</fullName>
    </recommendedName>
</protein>
<evidence type="ECO:0008006" key="3">
    <source>
        <dbReference type="Google" id="ProtNLM"/>
    </source>
</evidence>
<dbReference type="PANTHER" id="PTHR37984">
    <property type="entry name" value="PROTEIN CBG26694"/>
    <property type="match status" value="1"/>
</dbReference>
<evidence type="ECO:0000313" key="2">
    <source>
        <dbReference type="Proteomes" id="UP001159363"/>
    </source>
</evidence>
<keyword evidence="2" id="KW-1185">Reference proteome</keyword>
<accession>A0ABQ9IGE1</accession>
<comment type="caution">
    <text evidence="1">The sequence shown here is derived from an EMBL/GenBank/DDBJ whole genome shotgun (WGS) entry which is preliminary data.</text>
</comment>
<dbReference type="SUPFAM" id="SSF53098">
    <property type="entry name" value="Ribonuclease H-like"/>
    <property type="match status" value="1"/>
</dbReference>